<dbReference type="PANTHER" id="PTHR42788">
    <property type="entry name" value="TAURINE IMPORT ATP-BINDING PROTEIN-RELATED"/>
    <property type="match status" value="1"/>
</dbReference>
<comment type="similarity">
    <text evidence="1">Belongs to the ABC transporter superfamily.</text>
</comment>
<keyword evidence="5 7" id="KW-0067">ATP-binding</keyword>
<dbReference type="PROSITE" id="PS50893">
    <property type="entry name" value="ABC_TRANSPORTER_2"/>
    <property type="match status" value="1"/>
</dbReference>
<evidence type="ECO:0000256" key="5">
    <source>
        <dbReference type="ARBA" id="ARBA00022840"/>
    </source>
</evidence>
<evidence type="ECO:0000256" key="3">
    <source>
        <dbReference type="ARBA" id="ARBA00022475"/>
    </source>
</evidence>
<dbReference type="InterPro" id="IPR050166">
    <property type="entry name" value="ABC_transporter_ATP-bind"/>
</dbReference>
<dbReference type="GO" id="GO:0005524">
    <property type="term" value="F:ATP binding"/>
    <property type="evidence" value="ECO:0007669"/>
    <property type="project" value="UniProtKB-KW"/>
</dbReference>
<dbReference type="SMART" id="SM00382">
    <property type="entry name" value="AAA"/>
    <property type="match status" value="1"/>
</dbReference>
<dbReference type="EMBL" id="JANUGX010000010">
    <property type="protein sequence ID" value="MCS0589632.1"/>
    <property type="molecule type" value="Genomic_DNA"/>
</dbReference>
<keyword evidence="4" id="KW-0547">Nucleotide-binding</keyword>
<feature type="domain" description="ABC transporter" evidence="6">
    <location>
        <begin position="4"/>
        <end position="227"/>
    </location>
</feature>
<dbReference type="PROSITE" id="PS00211">
    <property type="entry name" value="ABC_TRANSPORTER_1"/>
    <property type="match status" value="1"/>
</dbReference>
<dbReference type="PANTHER" id="PTHR42788:SF19">
    <property type="entry name" value="ALIPHATIC SULFONATES IMPORT ATP-BINDING PROTEIN SSUB 2"/>
    <property type="match status" value="1"/>
</dbReference>
<evidence type="ECO:0000259" key="6">
    <source>
        <dbReference type="PROSITE" id="PS50893"/>
    </source>
</evidence>
<dbReference type="RefSeq" id="WP_258845393.1">
    <property type="nucleotide sequence ID" value="NZ_JANUGX010000010.1"/>
</dbReference>
<keyword evidence="8" id="KW-1185">Reference proteome</keyword>
<evidence type="ECO:0000256" key="2">
    <source>
        <dbReference type="ARBA" id="ARBA00022448"/>
    </source>
</evidence>
<gene>
    <name evidence="7" type="ORF">NX782_10490</name>
</gene>
<dbReference type="SUPFAM" id="SSF52540">
    <property type="entry name" value="P-loop containing nucleoside triphosphate hydrolases"/>
    <property type="match status" value="1"/>
</dbReference>
<keyword evidence="2" id="KW-0813">Transport</keyword>
<organism evidence="7 8">
    <name type="scientific">Massilia norwichensis</name>
    <dbReference type="NCBI Taxonomy" id="1442366"/>
    <lineage>
        <taxon>Bacteria</taxon>
        <taxon>Pseudomonadati</taxon>
        <taxon>Pseudomonadota</taxon>
        <taxon>Betaproteobacteria</taxon>
        <taxon>Burkholderiales</taxon>
        <taxon>Oxalobacteraceae</taxon>
        <taxon>Telluria group</taxon>
        <taxon>Massilia</taxon>
    </lineage>
</organism>
<dbReference type="InterPro" id="IPR027417">
    <property type="entry name" value="P-loop_NTPase"/>
</dbReference>
<dbReference type="InterPro" id="IPR017871">
    <property type="entry name" value="ABC_transporter-like_CS"/>
</dbReference>
<dbReference type="Pfam" id="PF00005">
    <property type="entry name" value="ABC_tran"/>
    <property type="match status" value="1"/>
</dbReference>
<protein>
    <submittedName>
        <fullName evidence="7">ABC transporter ATP-binding protein</fullName>
    </submittedName>
</protein>
<accession>A0ABT2A699</accession>
<keyword evidence="3" id="KW-0472">Membrane</keyword>
<dbReference type="Gene3D" id="3.40.50.300">
    <property type="entry name" value="P-loop containing nucleotide triphosphate hydrolases"/>
    <property type="match status" value="1"/>
</dbReference>
<comment type="caution">
    <text evidence="7">The sequence shown here is derived from an EMBL/GenBank/DDBJ whole genome shotgun (WGS) entry which is preliminary data.</text>
</comment>
<proteinExistence type="inferred from homology"/>
<evidence type="ECO:0000256" key="1">
    <source>
        <dbReference type="ARBA" id="ARBA00005417"/>
    </source>
</evidence>
<dbReference type="Proteomes" id="UP001205560">
    <property type="component" value="Unassembled WGS sequence"/>
</dbReference>
<dbReference type="InterPro" id="IPR003439">
    <property type="entry name" value="ABC_transporter-like_ATP-bd"/>
</dbReference>
<sequence length="243" mass="25851">MSFLEIEVEDKRFGTRQVLRKLRLAVQAGEIVSLLGASGCGKSTLLSIAAGLDRACTARVGLDGRELHGPDAGIGFVFQEPRLFPWLSVADNISFGAGVRNAPAQAVEALLEEVGLPGYAQALPKQLSGGQAQRVAIARGLYTRPRVLLLDEPFSAVDAITRMKLQDLLARVAAERGLSVLLVTHDVDEAVQLSDRVVLLDRQPGPARASLPIGLPRPRTRGGAGAAALKRQILAHFDVDLAA</sequence>
<dbReference type="InterPro" id="IPR003593">
    <property type="entry name" value="AAA+_ATPase"/>
</dbReference>
<name>A0ABT2A699_9BURK</name>
<evidence type="ECO:0000313" key="7">
    <source>
        <dbReference type="EMBL" id="MCS0589632.1"/>
    </source>
</evidence>
<evidence type="ECO:0000256" key="4">
    <source>
        <dbReference type="ARBA" id="ARBA00022741"/>
    </source>
</evidence>
<reference evidence="7 8" key="1">
    <citation type="submission" date="2022-08" db="EMBL/GenBank/DDBJ databases">
        <title>Reclassification of Massilia species as members of the genera Telluria, Duganella, Pseudoduganella, Mokoshia gen. nov. and Zemynaea gen. nov. using orthogonal and non-orthogonal genome-based approaches.</title>
        <authorList>
            <person name="Bowman J.P."/>
        </authorList>
    </citation>
    <scope>NUCLEOTIDE SEQUENCE [LARGE SCALE GENOMIC DNA]</scope>
    <source>
        <strain evidence="7 8">LMG 28164</strain>
    </source>
</reference>
<evidence type="ECO:0000313" key="8">
    <source>
        <dbReference type="Proteomes" id="UP001205560"/>
    </source>
</evidence>
<keyword evidence="3" id="KW-1003">Cell membrane</keyword>